<sequence length="679" mass="77650">MVENVDEQSLYVDMLHVESIGRALFKDNKKENTNSSEWYEDMLINRKFKTQVKLDSGAQCNVITVKELNKIKQKIPINKSMSRVEKQEDTEMSGPTTENLEQLNATVGRRQHKEEPLENVERWINFMEGAELAEALEQLELKTDSSMLQKKARLYQWLSGDFSANDFVESNCGGSERVEHHVSLRAAFINTTCWEKSGETIIDHNIDNDQPHPMIGLDTSEQVRRNLERSLGQDTMGANTIRQTSMPSRLGGNKKQPGMRITNSNARVNEPTQENIESSEDTSILSQVEELKKQMEEMRSQNSNGKVASSTRLDPRASSFKVGNNLPEITAILEQPTDQRRVNFQDTISYGPAAAGDWRKNLTEDINTRFNQNLEGSSNAYLPRTSTSRLTHEGSVRCNSDIGETVRKWRIQFEGFGQMSVESYIERIEECAFLAGLSDADLLPALSETLSGTAAQWFRSNRHKFQSWEEFCRMARKTFGMDQYTYQQLLEQIRRRTQGRNEKVAEYRIGLQSTLDKLRPQLAIQTQLDYLHGGMLPELQKMVRRKLLRSVDDLFDEAVEAENTIIRAEQYRAPTQDETVWPELRYQADKNEPSYKLAAMPDHKDEITALIKSQIEVTQLLANSIKESEKRQAEALQQISKSITQLQKERMSPAGKPDEQVNGAQKKEFQKNAQTTKNT</sequence>
<dbReference type="OrthoDB" id="8006889at2759"/>
<keyword evidence="4" id="KW-1185">Reference proteome</keyword>
<feature type="compositionally biased region" description="Basic and acidic residues" evidence="1">
    <location>
        <begin position="647"/>
        <end position="670"/>
    </location>
</feature>
<proteinExistence type="predicted"/>
<evidence type="ECO:0000259" key="2">
    <source>
        <dbReference type="Pfam" id="PF03732"/>
    </source>
</evidence>
<evidence type="ECO:0000313" key="3">
    <source>
        <dbReference type="EMBL" id="CAB0040761.1"/>
    </source>
</evidence>
<name>A0A6H5IUG0_9HYME</name>
<gene>
    <name evidence="3" type="ORF">TBRA_LOCUS12455</name>
</gene>
<reference evidence="3 4" key="1">
    <citation type="submission" date="2020-02" db="EMBL/GenBank/DDBJ databases">
        <authorList>
            <person name="Ferguson B K."/>
        </authorList>
    </citation>
    <scope>NUCLEOTIDE SEQUENCE [LARGE SCALE GENOMIC DNA]</scope>
</reference>
<feature type="non-terminal residue" evidence="3">
    <location>
        <position position="679"/>
    </location>
</feature>
<protein>
    <recommendedName>
        <fullName evidence="2">Retrotransposon gag domain-containing protein</fullName>
    </recommendedName>
</protein>
<dbReference type="AlphaFoldDB" id="A0A6H5IUG0"/>
<organism evidence="3 4">
    <name type="scientific">Trichogramma brassicae</name>
    <dbReference type="NCBI Taxonomy" id="86971"/>
    <lineage>
        <taxon>Eukaryota</taxon>
        <taxon>Metazoa</taxon>
        <taxon>Ecdysozoa</taxon>
        <taxon>Arthropoda</taxon>
        <taxon>Hexapoda</taxon>
        <taxon>Insecta</taxon>
        <taxon>Pterygota</taxon>
        <taxon>Neoptera</taxon>
        <taxon>Endopterygota</taxon>
        <taxon>Hymenoptera</taxon>
        <taxon>Apocrita</taxon>
        <taxon>Proctotrupomorpha</taxon>
        <taxon>Chalcidoidea</taxon>
        <taxon>Trichogrammatidae</taxon>
        <taxon>Trichogramma</taxon>
    </lineage>
</organism>
<feature type="domain" description="Retrotransposon gag" evidence="2">
    <location>
        <begin position="447"/>
        <end position="519"/>
    </location>
</feature>
<dbReference type="EMBL" id="CADCXV010001049">
    <property type="protein sequence ID" value="CAB0040761.1"/>
    <property type="molecule type" value="Genomic_DNA"/>
</dbReference>
<dbReference type="Pfam" id="PF03732">
    <property type="entry name" value="Retrotrans_gag"/>
    <property type="match status" value="1"/>
</dbReference>
<feature type="region of interest" description="Disordered" evidence="1">
    <location>
        <begin position="645"/>
        <end position="679"/>
    </location>
</feature>
<evidence type="ECO:0000313" key="4">
    <source>
        <dbReference type="Proteomes" id="UP000479190"/>
    </source>
</evidence>
<dbReference type="InterPro" id="IPR005162">
    <property type="entry name" value="Retrotrans_gag_dom"/>
</dbReference>
<dbReference type="Proteomes" id="UP000479190">
    <property type="component" value="Unassembled WGS sequence"/>
</dbReference>
<accession>A0A6H5IUG0</accession>
<evidence type="ECO:0000256" key="1">
    <source>
        <dbReference type="SAM" id="MobiDB-lite"/>
    </source>
</evidence>